<feature type="chain" id="PRO_5044861339" evidence="2">
    <location>
        <begin position="17"/>
        <end position="370"/>
    </location>
</feature>
<dbReference type="EMBL" id="JBIMZQ010000008">
    <property type="protein sequence ID" value="KAL3669627.1"/>
    <property type="molecule type" value="Genomic_DNA"/>
</dbReference>
<reference evidence="3 4" key="1">
    <citation type="submission" date="2024-09" db="EMBL/GenBank/DDBJ databases">
        <title>Genome sequencing and assembly of Phytophthora oleae, isolate VK10A, causative agent of rot of olive drupes.</title>
        <authorList>
            <person name="Conti Taguali S."/>
            <person name="Riolo M."/>
            <person name="La Spada F."/>
            <person name="Cacciola S.O."/>
            <person name="Dionisio G."/>
        </authorList>
    </citation>
    <scope>NUCLEOTIDE SEQUENCE [LARGE SCALE GENOMIC DNA]</scope>
    <source>
        <strain evidence="3 4">VK10A</strain>
    </source>
</reference>
<feature type="signal peptide" evidence="2">
    <location>
        <begin position="1"/>
        <end position="16"/>
    </location>
</feature>
<keyword evidence="2" id="KW-0732">Signal</keyword>
<dbReference type="AlphaFoldDB" id="A0ABD3FTD0"/>
<evidence type="ECO:0000256" key="2">
    <source>
        <dbReference type="SAM" id="SignalP"/>
    </source>
</evidence>
<dbReference type="Proteomes" id="UP001632037">
    <property type="component" value="Unassembled WGS sequence"/>
</dbReference>
<protein>
    <submittedName>
        <fullName evidence="3">Uncharacterized protein</fullName>
    </submittedName>
</protein>
<accession>A0ABD3FTD0</accession>
<proteinExistence type="predicted"/>
<feature type="region of interest" description="Disordered" evidence="1">
    <location>
        <begin position="209"/>
        <end position="241"/>
    </location>
</feature>
<keyword evidence="4" id="KW-1185">Reference proteome</keyword>
<feature type="region of interest" description="Disordered" evidence="1">
    <location>
        <begin position="351"/>
        <end position="370"/>
    </location>
</feature>
<sequence length="370" mass="40551">MTAFIGLLLLIAVAVAGFVARSWLSGRLPLFKDHSKKQEDLNADGVEIVVQKPVHERRLKLALPDLASVQIRSPVGPMKSSIRSALKELRSRQMVQSLCSRFESRLKVSSTEPETSTKRAKKAEEATQTLQAARARRRDARDTVVAPVLLASELTKEAEISVNVRSNNLNKFLRSYASNLDNAISAERRVITETDVISTERSVIMSTDAEDDVEQPLDENSNAEEVVTPASESLADSDGSSMELDLDLHTLRLEAEYSNQCDSPPTAGSEEEVAVMVEATDCEPLVDESLGDSDEGNNNNTKKTTAEKLSLAFTLYDCILDKQSVPESAHPSDNEPETCSFPPAKAALARFKQQVPSNGRRARNVATLRI</sequence>
<comment type="caution">
    <text evidence="3">The sequence shown here is derived from an EMBL/GenBank/DDBJ whole genome shotgun (WGS) entry which is preliminary data.</text>
</comment>
<feature type="region of interest" description="Disordered" evidence="1">
    <location>
        <begin position="109"/>
        <end position="138"/>
    </location>
</feature>
<evidence type="ECO:0000313" key="4">
    <source>
        <dbReference type="Proteomes" id="UP001632037"/>
    </source>
</evidence>
<name>A0ABD3FTD0_9STRA</name>
<gene>
    <name evidence="3" type="ORF">V7S43_005012</name>
</gene>
<organism evidence="3 4">
    <name type="scientific">Phytophthora oleae</name>
    <dbReference type="NCBI Taxonomy" id="2107226"/>
    <lineage>
        <taxon>Eukaryota</taxon>
        <taxon>Sar</taxon>
        <taxon>Stramenopiles</taxon>
        <taxon>Oomycota</taxon>
        <taxon>Peronosporomycetes</taxon>
        <taxon>Peronosporales</taxon>
        <taxon>Peronosporaceae</taxon>
        <taxon>Phytophthora</taxon>
    </lineage>
</organism>
<evidence type="ECO:0000256" key="1">
    <source>
        <dbReference type="SAM" id="MobiDB-lite"/>
    </source>
</evidence>
<evidence type="ECO:0000313" key="3">
    <source>
        <dbReference type="EMBL" id="KAL3669627.1"/>
    </source>
</evidence>